<dbReference type="Proteomes" id="UP000501237">
    <property type="component" value="Chromosome"/>
</dbReference>
<evidence type="ECO:0000313" key="2">
    <source>
        <dbReference type="Proteomes" id="UP000501237"/>
    </source>
</evidence>
<evidence type="ECO:0000313" key="1">
    <source>
        <dbReference type="EMBL" id="BCA27933.1"/>
    </source>
</evidence>
<dbReference type="GeneID" id="57397124"/>
<sequence length="244" mass="26972">MDLRNELIRQLLVIVNADFDYVSDRMPSRRLHEAELVGLEAQDLPTSLRPWCAVDFADLASKGRDCTLSSCRLARADDGQVSMLVDFYQRAYLSNPGAAEAASYQGTRIVRMIEERVAQDLELIAALADGGEIVLANPTFEGTEYFGLAGHPALAKLVWNNLVRTYTSLGMGYINPPLTDEERLACSIIDMDHESLFLLFTRRALVLQIDAGTSLLLHALDGKVLQDVRDILPEALGLCAFSLQ</sequence>
<accession>A0A679GCC9</accession>
<dbReference type="AlphaFoldDB" id="A0A679GCC9"/>
<organism evidence="1 2">
    <name type="scientific">Metapseudomonas otitidis</name>
    <dbReference type="NCBI Taxonomy" id="319939"/>
    <lineage>
        <taxon>Bacteria</taxon>
        <taxon>Pseudomonadati</taxon>
        <taxon>Pseudomonadota</taxon>
        <taxon>Gammaproteobacteria</taxon>
        <taxon>Pseudomonadales</taxon>
        <taxon>Pseudomonadaceae</taxon>
        <taxon>Metapseudomonas</taxon>
    </lineage>
</organism>
<dbReference type="RefSeq" id="WP_172433100.1">
    <property type="nucleotide sequence ID" value="NZ_AP022642.1"/>
</dbReference>
<name>A0A679GCC9_9GAMM</name>
<gene>
    <name evidence="1" type="ORF">PtoMrB4_19100</name>
</gene>
<protein>
    <submittedName>
        <fullName evidence="1">Uncharacterized protein</fullName>
    </submittedName>
</protein>
<proteinExistence type="predicted"/>
<reference evidence="1 2" key="1">
    <citation type="journal article" date="2020" name="Microbiol. Resour. Announc.">
        <title>Complete genome sequence of Pseudomonas otitidis strain MrB4, isolated from Lake Biwa in Japan.</title>
        <authorList>
            <person name="Miyazaki K."/>
            <person name="Hase E."/>
            <person name="Maruya T."/>
        </authorList>
    </citation>
    <scope>NUCLEOTIDE SEQUENCE [LARGE SCALE GENOMIC DNA]</scope>
    <source>
        <strain evidence="1 2">MrB4</strain>
    </source>
</reference>
<dbReference type="KEGG" id="poj:PtoMrB4_19100"/>
<dbReference type="EMBL" id="AP022642">
    <property type="protein sequence ID" value="BCA27933.1"/>
    <property type="molecule type" value="Genomic_DNA"/>
</dbReference>